<reference evidence="2 3" key="1">
    <citation type="submission" date="2019-06" db="EMBL/GenBank/DDBJ databases">
        <title>Sequencing the genomes of 1000 actinobacteria strains.</title>
        <authorList>
            <person name="Klenk H.-P."/>
        </authorList>
    </citation>
    <scope>NUCLEOTIDE SEQUENCE [LARGE SCALE GENOMIC DNA]</scope>
    <source>
        <strain evidence="2 3">DSM 45928</strain>
    </source>
</reference>
<feature type="transmembrane region" description="Helical" evidence="1">
    <location>
        <begin position="294"/>
        <end position="318"/>
    </location>
</feature>
<feature type="transmembrane region" description="Helical" evidence="1">
    <location>
        <begin position="109"/>
        <end position="129"/>
    </location>
</feature>
<keyword evidence="1" id="KW-0472">Membrane</keyword>
<dbReference type="EMBL" id="VFOW01000001">
    <property type="protein sequence ID" value="TQL78801.1"/>
    <property type="molecule type" value="Genomic_DNA"/>
</dbReference>
<feature type="transmembrane region" description="Helical" evidence="1">
    <location>
        <begin position="215"/>
        <end position="234"/>
    </location>
</feature>
<evidence type="ECO:0000313" key="3">
    <source>
        <dbReference type="Proteomes" id="UP000317043"/>
    </source>
</evidence>
<feature type="transmembrane region" description="Helical" evidence="1">
    <location>
        <begin position="330"/>
        <end position="351"/>
    </location>
</feature>
<feature type="transmembrane region" description="Helical" evidence="1">
    <location>
        <begin position="12"/>
        <end position="32"/>
    </location>
</feature>
<feature type="transmembrane region" description="Helical" evidence="1">
    <location>
        <begin position="84"/>
        <end position="103"/>
    </location>
</feature>
<comment type="caution">
    <text evidence="2">The sequence shown here is derived from an EMBL/GenBank/DDBJ whole genome shotgun (WGS) entry which is preliminary data.</text>
</comment>
<accession>A0A543B1V1</accession>
<dbReference type="Proteomes" id="UP000317043">
    <property type="component" value="Unassembled WGS sequence"/>
</dbReference>
<dbReference type="RefSeq" id="WP_142043629.1">
    <property type="nucleotide sequence ID" value="NZ_JBHTGS010000003.1"/>
</dbReference>
<feature type="transmembrane region" description="Helical" evidence="1">
    <location>
        <begin position="175"/>
        <end position="195"/>
    </location>
</feature>
<keyword evidence="1" id="KW-0812">Transmembrane</keyword>
<keyword evidence="1" id="KW-1133">Transmembrane helix</keyword>
<feature type="transmembrane region" description="Helical" evidence="1">
    <location>
        <begin position="136"/>
        <end position="155"/>
    </location>
</feature>
<protein>
    <submittedName>
        <fullName evidence="2">Uncharacterized protein</fullName>
    </submittedName>
</protein>
<organism evidence="2 3">
    <name type="scientific">Stackebrandtia endophytica</name>
    <dbReference type="NCBI Taxonomy" id="1496996"/>
    <lineage>
        <taxon>Bacteria</taxon>
        <taxon>Bacillati</taxon>
        <taxon>Actinomycetota</taxon>
        <taxon>Actinomycetes</taxon>
        <taxon>Glycomycetales</taxon>
        <taxon>Glycomycetaceae</taxon>
        <taxon>Stackebrandtia</taxon>
    </lineage>
</organism>
<feature type="transmembrane region" description="Helical" evidence="1">
    <location>
        <begin position="254"/>
        <end position="273"/>
    </location>
</feature>
<sequence length="370" mass="38612">MNNPPTVNRLALAGATVTSGIAAILGIVWLIRPDWGFFYSNPDLFIMVGLAGTTAATALHTGTAVLGVIAGAAALSGRLGSRGIVLTGSAQLIVFGIALGSMATLSVAGYLVAMSMPIVIVVLLVQLVRRYPVARWVVGVPLLAAAVIGIVLGWSTLGKVVSNLGTGLAASAGQLGVVLLVLLLGFSWTIAVVSATRGSAGAARATAWVTRHRKVIAVIAALGPMPYALVRLTWLTPWPWDVSADMLTMDVRIWGLTLSSGAWLGFVLTLGLIRPWGTVWPRWVPRFAGRPVPVAAAVVPGAVIAAVVCFAAVPMLYNASSRGFVAMLEWALVFPCWFWGPALALAVWGYAGYRRELAARESSTGVHAGV</sequence>
<name>A0A543B1V1_9ACTN</name>
<evidence type="ECO:0000313" key="2">
    <source>
        <dbReference type="EMBL" id="TQL78801.1"/>
    </source>
</evidence>
<dbReference type="OrthoDB" id="2717873at2"/>
<feature type="transmembrane region" description="Helical" evidence="1">
    <location>
        <begin position="44"/>
        <end position="72"/>
    </location>
</feature>
<keyword evidence="3" id="KW-1185">Reference proteome</keyword>
<gene>
    <name evidence="2" type="ORF">FB566_4395</name>
</gene>
<evidence type="ECO:0000256" key="1">
    <source>
        <dbReference type="SAM" id="Phobius"/>
    </source>
</evidence>
<dbReference type="InParanoid" id="A0A543B1V1"/>
<proteinExistence type="predicted"/>
<dbReference type="AlphaFoldDB" id="A0A543B1V1"/>